<proteinExistence type="inferred from homology"/>
<dbReference type="InterPro" id="IPR012334">
    <property type="entry name" value="Pectin_lyas_fold"/>
</dbReference>
<evidence type="ECO:0000313" key="7">
    <source>
        <dbReference type="EMBL" id="MBK4714524.1"/>
    </source>
</evidence>
<dbReference type="Gene3D" id="2.160.20.10">
    <property type="entry name" value="Single-stranded right-handed beta-helix, Pectin lyase-like"/>
    <property type="match status" value="1"/>
</dbReference>
<evidence type="ECO:0000256" key="3">
    <source>
        <dbReference type="ARBA" id="ARBA00023085"/>
    </source>
</evidence>
<feature type="signal peptide" evidence="5">
    <location>
        <begin position="1"/>
        <end position="30"/>
    </location>
</feature>
<comment type="caution">
    <text evidence="7">The sequence shown here is derived from an EMBL/GenBank/DDBJ whole genome shotgun (WGS) entry which is preliminary data.</text>
</comment>
<protein>
    <submittedName>
        <fullName evidence="7">Putative acyl-CoA thioester hydrolase</fullName>
    </submittedName>
</protein>
<accession>A0A8K0V3P9</accession>
<evidence type="ECO:0000256" key="2">
    <source>
        <dbReference type="ARBA" id="ARBA00022801"/>
    </source>
</evidence>
<dbReference type="AlphaFoldDB" id="A0A8K0V3P9"/>
<feature type="region of interest" description="Disordered" evidence="4">
    <location>
        <begin position="390"/>
        <end position="413"/>
    </location>
</feature>
<dbReference type="Pfam" id="PF01095">
    <property type="entry name" value="Pectinesterase"/>
    <property type="match status" value="1"/>
</dbReference>
<feature type="chain" id="PRO_5035451600" evidence="5">
    <location>
        <begin position="31"/>
        <end position="429"/>
    </location>
</feature>
<organism evidence="7 8">
    <name type="scientific">Tenebrionibacter intestinalis</name>
    <dbReference type="NCBI Taxonomy" id="2799638"/>
    <lineage>
        <taxon>Bacteria</taxon>
        <taxon>Pseudomonadati</taxon>
        <taxon>Pseudomonadota</taxon>
        <taxon>Gammaproteobacteria</taxon>
        <taxon>Enterobacterales</taxon>
        <taxon>Enterobacteriaceae</taxon>
        <taxon>Tenebrionibacter/Tenebrionicola group</taxon>
        <taxon>Tenebrionibacter</taxon>
    </lineage>
</organism>
<evidence type="ECO:0000256" key="1">
    <source>
        <dbReference type="ARBA" id="ARBA00008891"/>
    </source>
</evidence>
<evidence type="ECO:0000256" key="5">
    <source>
        <dbReference type="SAM" id="SignalP"/>
    </source>
</evidence>
<dbReference type="GO" id="GO:0030599">
    <property type="term" value="F:pectinesterase activity"/>
    <property type="evidence" value="ECO:0007669"/>
    <property type="project" value="InterPro"/>
</dbReference>
<evidence type="ECO:0000256" key="4">
    <source>
        <dbReference type="SAM" id="MobiDB-lite"/>
    </source>
</evidence>
<evidence type="ECO:0000259" key="6">
    <source>
        <dbReference type="Pfam" id="PF01095"/>
    </source>
</evidence>
<gene>
    <name evidence="7" type="ORF">JJB97_04090</name>
</gene>
<dbReference type="Proteomes" id="UP000659047">
    <property type="component" value="Unassembled WGS sequence"/>
</dbReference>
<keyword evidence="3" id="KW-0063">Aspartyl esterase</keyword>
<dbReference type="NCBIfam" id="NF007822">
    <property type="entry name" value="PRK10531.1"/>
    <property type="match status" value="1"/>
</dbReference>
<keyword evidence="2 7" id="KW-0378">Hydrolase</keyword>
<comment type="similarity">
    <text evidence="1">Belongs to the pectinesterase family.</text>
</comment>
<dbReference type="GO" id="GO:0042545">
    <property type="term" value="P:cell wall modification"/>
    <property type="evidence" value="ECO:0007669"/>
    <property type="project" value="InterPro"/>
</dbReference>
<reference evidence="7" key="1">
    <citation type="submission" date="2021-01" db="EMBL/GenBank/DDBJ databases">
        <title>Intestinitalea alba gen. nov., sp. nov., a novel genus of the family Enterobacteriaceae, isolated from the gut of the plastic-eating mealworm Tenebrio molitor L.</title>
        <authorList>
            <person name="Yang Y."/>
        </authorList>
    </citation>
    <scope>NUCLEOTIDE SEQUENCE</scope>
    <source>
        <strain evidence="7">BIT-L3</strain>
    </source>
</reference>
<sequence>MNTLSVSRLAITLLCSAALTACSTSSPHSASDQLAPGTDARPVLYPREAENYSIQHWFSSLNPNEQPWRPAAIVLPQQPDFVVGPVNAQGVTHHTIQAAVDAATIKHASQRQYIAILPGDYPGTVFIPAASGSITLYGVGEKPADVKIGLALEAGMDATAWRHTVNPSGKYMPGKPAWYMFDSCQNRRSASVGILCSAAVWSQNDGLQLQNLTIQNTLGDGAGAGDHPAVALRSDGDRVQINNVNLLGRQNTFFVTNSDIHNRKLTDRLTRTLVTHSYIEGDVDLVSGRGAVVFDNTVFRVVSSRTDREGYVFAPATRPNMFYGFLATNSRFIADGQGVAQLGRAWDVGTPVNGYAPGQSANGQAVIRDSIIGKGFNAARPWGDALGSQRPFRGNIGNGVDEQGNPLRDLNDPRFNRLWEFNNKGQDGE</sequence>
<dbReference type="PANTHER" id="PTHR31321:SF57">
    <property type="entry name" value="PECTINESTERASE 53-RELATED"/>
    <property type="match status" value="1"/>
</dbReference>
<evidence type="ECO:0000313" key="8">
    <source>
        <dbReference type="Proteomes" id="UP000659047"/>
    </source>
</evidence>
<keyword evidence="8" id="KW-1185">Reference proteome</keyword>
<feature type="domain" description="Pectinesterase catalytic" evidence="6">
    <location>
        <begin position="196"/>
        <end position="344"/>
    </location>
</feature>
<dbReference type="InterPro" id="IPR000070">
    <property type="entry name" value="Pectinesterase_cat"/>
</dbReference>
<keyword evidence="5" id="KW-0732">Signal</keyword>
<dbReference type="RefSeq" id="WP_238712564.1">
    <property type="nucleotide sequence ID" value="NZ_JAEPBH010000007.1"/>
</dbReference>
<dbReference type="PANTHER" id="PTHR31321">
    <property type="entry name" value="ACYL-COA THIOESTER HYDROLASE YBHC-RELATED"/>
    <property type="match status" value="1"/>
</dbReference>
<dbReference type="EMBL" id="JAEPBH010000007">
    <property type="protein sequence ID" value="MBK4714524.1"/>
    <property type="molecule type" value="Genomic_DNA"/>
</dbReference>
<dbReference type="GO" id="GO:0009279">
    <property type="term" value="C:cell outer membrane"/>
    <property type="evidence" value="ECO:0007669"/>
    <property type="project" value="TreeGrafter"/>
</dbReference>
<dbReference type="SUPFAM" id="SSF51126">
    <property type="entry name" value="Pectin lyase-like"/>
    <property type="match status" value="1"/>
</dbReference>
<dbReference type="InterPro" id="IPR011050">
    <property type="entry name" value="Pectin_lyase_fold/virulence"/>
</dbReference>
<name>A0A8K0V3P9_9ENTR</name>